<dbReference type="InterPro" id="IPR036638">
    <property type="entry name" value="HLH_DNA-bd_sf"/>
</dbReference>
<dbReference type="PANTHER" id="PTHR11514:SF115">
    <property type="entry name" value="TRANSCRIPTION FACTOR"/>
    <property type="match status" value="1"/>
</dbReference>
<feature type="compositionally biased region" description="Basic and acidic residues" evidence="7">
    <location>
        <begin position="236"/>
        <end position="251"/>
    </location>
</feature>
<comment type="caution">
    <text evidence="9">The sequence shown here is derived from an EMBL/GenBank/DDBJ whole genome shotgun (WGS) entry which is preliminary data.</text>
</comment>
<dbReference type="Pfam" id="PF14215">
    <property type="entry name" value="bHLH-MYC_N"/>
    <property type="match status" value="1"/>
</dbReference>
<name>A0AA39AFW2_VITRO</name>
<keyword evidence="3 5" id="KW-0804">Transcription</keyword>
<dbReference type="GO" id="GO:0046983">
    <property type="term" value="F:protein dimerization activity"/>
    <property type="evidence" value="ECO:0007669"/>
    <property type="project" value="InterPro"/>
</dbReference>
<dbReference type="GO" id="GO:0000976">
    <property type="term" value="F:transcription cis-regulatory region binding"/>
    <property type="evidence" value="ECO:0007669"/>
    <property type="project" value="TreeGrafter"/>
</dbReference>
<sequence>MEDIISSSSSSSFLHACQENTPSLQQRLHFIIQNRPEWWAYAIFWQPAKDPNGNHVLSWADGYYGGNKDLGSKDCNKLSQPVFGFDLERKKVNRGIHALFHDSSEIDGSMDGDVGASEWYYMVSVTKSFVVGDGVLGRVFSSGAFVWLTDRELQCYDCERVTEARMHGIRTLVCVSTSCGVLELGSLDTIKEDWGLVLLAKSLFGSKPSTQVSQIQMPDRNLSIFDIGAASGVQRESPEGKQQKDHDKKDAGTTIGRSSSDSGRSDSDEPFASALTENIRPKKRGRKPATGREMPLNHVEAERQRREKLNHRFYALRAVVPNVSRMDKASLLADAVSYIHELKTKIDDLETKLREESRKPKACLAEMYDNQSTITTSIVDHGRSSSSYGAIRMEVDVKIIGSEAMIRVQCPDLNYPSAILMDALRDLDLRVLHASVSSVKELMLQDVVVRIPEGLTSEEAMRTAILKRMQ</sequence>
<dbReference type="InterPro" id="IPR011598">
    <property type="entry name" value="bHLH_dom"/>
</dbReference>
<evidence type="ECO:0000256" key="3">
    <source>
        <dbReference type="ARBA" id="ARBA00023163"/>
    </source>
</evidence>
<evidence type="ECO:0000259" key="8">
    <source>
        <dbReference type="PROSITE" id="PS50888"/>
    </source>
</evidence>
<dbReference type="EMBL" id="JARBHA010000002">
    <property type="protein sequence ID" value="KAJ9706347.1"/>
    <property type="molecule type" value="Genomic_DNA"/>
</dbReference>
<dbReference type="GO" id="GO:0003700">
    <property type="term" value="F:DNA-binding transcription factor activity"/>
    <property type="evidence" value="ECO:0007669"/>
    <property type="project" value="InterPro"/>
</dbReference>
<keyword evidence="4 5" id="KW-0539">Nucleus</keyword>
<dbReference type="SMART" id="SM00353">
    <property type="entry name" value="HLH"/>
    <property type="match status" value="1"/>
</dbReference>
<dbReference type="CDD" id="cd11449">
    <property type="entry name" value="bHLH_AtAIB_like"/>
    <property type="match status" value="1"/>
</dbReference>
<accession>A0AA39AFW2</accession>
<evidence type="ECO:0000256" key="6">
    <source>
        <dbReference type="SAM" id="Coils"/>
    </source>
</evidence>
<evidence type="ECO:0000256" key="7">
    <source>
        <dbReference type="SAM" id="MobiDB-lite"/>
    </source>
</evidence>
<feature type="coiled-coil region" evidence="6">
    <location>
        <begin position="332"/>
        <end position="359"/>
    </location>
</feature>
<evidence type="ECO:0000313" key="9">
    <source>
        <dbReference type="EMBL" id="KAJ9706347.1"/>
    </source>
</evidence>
<feature type="domain" description="BHLH" evidence="8">
    <location>
        <begin position="293"/>
        <end position="342"/>
    </location>
</feature>
<dbReference type="InterPro" id="IPR054502">
    <property type="entry name" value="bHLH-TF_ACT-like_plant"/>
</dbReference>
<comment type="subcellular location">
    <subcellularLocation>
        <location evidence="1 5">Nucleus</location>
    </subcellularLocation>
</comment>
<evidence type="ECO:0000256" key="5">
    <source>
        <dbReference type="RuleBase" id="RU369104"/>
    </source>
</evidence>
<keyword evidence="10" id="KW-1185">Reference proteome</keyword>
<keyword evidence="6" id="KW-0175">Coiled coil</keyword>
<dbReference type="SUPFAM" id="SSF47459">
    <property type="entry name" value="HLH, helix-loop-helix DNA-binding domain"/>
    <property type="match status" value="1"/>
</dbReference>
<evidence type="ECO:0000256" key="1">
    <source>
        <dbReference type="ARBA" id="ARBA00004123"/>
    </source>
</evidence>
<evidence type="ECO:0000256" key="2">
    <source>
        <dbReference type="ARBA" id="ARBA00023015"/>
    </source>
</evidence>
<dbReference type="Pfam" id="PF22754">
    <property type="entry name" value="bHLH-TF_ACT-like_plant"/>
    <property type="match status" value="1"/>
</dbReference>
<keyword evidence="2 5" id="KW-0805">Transcription regulation</keyword>
<gene>
    <name evidence="9" type="ORF">PVL29_001727</name>
</gene>
<dbReference type="InterPro" id="IPR025610">
    <property type="entry name" value="MYC/MYB_N"/>
</dbReference>
<dbReference type="Gene3D" id="4.10.280.10">
    <property type="entry name" value="Helix-loop-helix DNA-binding domain"/>
    <property type="match status" value="1"/>
</dbReference>
<dbReference type="Proteomes" id="UP001168098">
    <property type="component" value="Unassembled WGS sequence"/>
</dbReference>
<dbReference type="AlphaFoldDB" id="A0AA39AFW2"/>
<protein>
    <recommendedName>
        <fullName evidence="5">Transcription factor</fullName>
        <shortName evidence="5">bHLH transcription factor</shortName>
    </recommendedName>
    <alternativeName>
        <fullName evidence="5">Basic helix-loop-helix protein</fullName>
    </alternativeName>
</protein>
<organism evidence="9 10">
    <name type="scientific">Vitis rotundifolia</name>
    <name type="common">Muscadine grape</name>
    <dbReference type="NCBI Taxonomy" id="103349"/>
    <lineage>
        <taxon>Eukaryota</taxon>
        <taxon>Viridiplantae</taxon>
        <taxon>Streptophyta</taxon>
        <taxon>Embryophyta</taxon>
        <taxon>Tracheophyta</taxon>
        <taxon>Spermatophyta</taxon>
        <taxon>Magnoliopsida</taxon>
        <taxon>eudicotyledons</taxon>
        <taxon>Gunneridae</taxon>
        <taxon>Pentapetalae</taxon>
        <taxon>rosids</taxon>
        <taxon>Vitales</taxon>
        <taxon>Vitaceae</taxon>
        <taxon>Viteae</taxon>
        <taxon>Vitis</taxon>
    </lineage>
</organism>
<evidence type="ECO:0000313" key="10">
    <source>
        <dbReference type="Proteomes" id="UP001168098"/>
    </source>
</evidence>
<evidence type="ECO:0000256" key="4">
    <source>
        <dbReference type="ARBA" id="ARBA00023242"/>
    </source>
</evidence>
<dbReference type="Pfam" id="PF00010">
    <property type="entry name" value="HLH"/>
    <property type="match status" value="1"/>
</dbReference>
<dbReference type="PROSITE" id="PS50888">
    <property type="entry name" value="BHLH"/>
    <property type="match status" value="1"/>
</dbReference>
<dbReference type="GO" id="GO:0005634">
    <property type="term" value="C:nucleus"/>
    <property type="evidence" value="ECO:0007669"/>
    <property type="project" value="UniProtKB-SubCell"/>
</dbReference>
<reference evidence="9 10" key="1">
    <citation type="journal article" date="2023" name="BMC Biotechnol.">
        <title>Vitis rotundifolia cv Carlos genome sequencing.</title>
        <authorList>
            <person name="Huff M."/>
            <person name="Hulse-Kemp A."/>
            <person name="Scheffler B."/>
            <person name="Youngblood R."/>
            <person name="Simpson S."/>
            <person name="Babiker E."/>
            <person name="Staton M."/>
        </authorList>
    </citation>
    <scope>NUCLEOTIDE SEQUENCE [LARGE SCALE GENOMIC DNA]</scope>
    <source>
        <tissue evidence="9">Leaf</tissue>
    </source>
</reference>
<proteinExistence type="predicted"/>
<dbReference type="InterPro" id="IPR045084">
    <property type="entry name" value="AIB/MYC-like"/>
</dbReference>
<feature type="region of interest" description="Disordered" evidence="7">
    <location>
        <begin position="233"/>
        <end position="296"/>
    </location>
</feature>
<dbReference type="PANTHER" id="PTHR11514">
    <property type="entry name" value="MYC"/>
    <property type="match status" value="1"/>
</dbReference>